<evidence type="ECO:0008006" key="5">
    <source>
        <dbReference type="Google" id="ProtNLM"/>
    </source>
</evidence>
<proteinExistence type="predicted"/>
<keyword evidence="1" id="KW-1015">Disulfide bond</keyword>
<feature type="signal peptide" evidence="2">
    <location>
        <begin position="1"/>
        <end position="28"/>
    </location>
</feature>
<dbReference type="RefSeq" id="XP_012407362.1">
    <property type="nucleotide sequence ID" value="XM_012551908.3"/>
</dbReference>
<dbReference type="Proteomes" id="UP000007648">
    <property type="component" value="Unassembled WGS sequence"/>
</dbReference>
<protein>
    <recommendedName>
        <fullName evidence="5">Envelope protein pan-Mars-Env2</fullName>
    </recommendedName>
</protein>
<dbReference type="GeneID" id="100918570"/>
<dbReference type="RefSeq" id="XP_031798306.1">
    <property type="nucleotide sequence ID" value="XM_031942446.1"/>
</dbReference>
<dbReference type="KEGG" id="shr:100918570"/>
<reference evidence="3 4" key="1">
    <citation type="journal article" date="2011" name="Proc. Natl. Acad. Sci. U.S.A.">
        <title>Genetic diversity and population structure of the endangered marsupial Sarcophilus harrisii (Tasmanian devil).</title>
        <authorList>
            <person name="Miller W."/>
            <person name="Hayes V.M."/>
            <person name="Ratan A."/>
            <person name="Petersen D.C."/>
            <person name="Wittekindt N.E."/>
            <person name="Miller J."/>
            <person name="Walenz B."/>
            <person name="Knight J."/>
            <person name="Qi J."/>
            <person name="Zhao F."/>
            <person name="Wang Q."/>
            <person name="Bedoya-Reina O.C."/>
            <person name="Katiyar N."/>
            <person name="Tomsho L.P."/>
            <person name="Kasson L.M."/>
            <person name="Hardie R.A."/>
            <person name="Woodbridge P."/>
            <person name="Tindall E.A."/>
            <person name="Bertelsen M.F."/>
            <person name="Dixon D."/>
            <person name="Pyecroft S."/>
            <person name="Helgen K.M."/>
            <person name="Lesk A.M."/>
            <person name="Pringle T.H."/>
            <person name="Patterson N."/>
            <person name="Zhang Y."/>
            <person name="Kreiss A."/>
            <person name="Woods G.M."/>
            <person name="Jones M.E."/>
            <person name="Schuster S.C."/>
        </authorList>
    </citation>
    <scope>NUCLEOTIDE SEQUENCE [LARGE SCALE GENOMIC DNA]</scope>
</reference>
<dbReference type="GeneTree" id="ENSGT00940000165291"/>
<reference evidence="3" key="2">
    <citation type="submission" date="2025-05" db="UniProtKB">
        <authorList>
            <consortium name="Ensembl"/>
        </authorList>
    </citation>
    <scope>IDENTIFICATION</scope>
</reference>
<evidence type="ECO:0000256" key="2">
    <source>
        <dbReference type="SAM" id="SignalP"/>
    </source>
</evidence>
<keyword evidence="2" id="KW-0732">Signal</keyword>
<dbReference type="SUPFAM" id="SSF58069">
    <property type="entry name" value="Virus ectodomain"/>
    <property type="match status" value="1"/>
</dbReference>
<dbReference type="AlphaFoldDB" id="A0A7N4PEI0"/>
<dbReference type="Ensembl" id="ENSSHAT00000047369.1">
    <property type="protein sequence ID" value="ENSSHAP00000029696.1"/>
    <property type="gene ID" value="ENSSHAG00000029943.1"/>
</dbReference>
<dbReference type="RefSeq" id="XP_031798304.1">
    <property type="nucleotide sequence ID" value="XM_031942444.1"/>
</dbReference>
<dbReference type="PANTHER" id="PTHR10424">
    <property type="entry name" value="VIRAL ENVELOPE PROTEIN"/>
    <property type="match status" value="1"/>
</dbReference>
<name>A0A7N4PEI0_SARHA</name>
<evidence type="ECO:0000313" key="3">
    <source>
        <dbReference type="Ensembl" id="ENSSHAP00000036542.1"/>
    </source>
</evidence>
<organism evidence="3 4">
    <name type="scientific">Sarcophilus harrisii</name>
    <name type="common">Tasmanian devil</name>
    <name type="synonym">Sarcophilus laniarius</name>
    <dbReference type="NCBI Taxonomy" id="9305"/>
    <lineage>
        <taxon>Eukaryota</taxon>
        <taxon>Metazoa</taxon>
        <taxon>Chordata</taxon>
        <taxon>Craniata</taxon>
        <taxon>Vertebrata</taxon>
        <taxon>Euteleostomi</taxon>
        <taxon>Mammalia</taxon>
        <taxon>Metatheria</taxon>
        <taxon>Dasyuromorphia</taxon>
        <taxon>Dasyuridae</taxon>
        <taxon>Sarcophilus</taxon>
    </lineage>
</organism>
<dbReference type="PANTHER" id="PTHR10424:SF73">
    <property type="entry name" value="ENDOGENOUS RETROVIRUS GROUP FC1 ENV POLYPROTEIN-RELATED"/>
    <property type="match status" value="1"/>
</dbReference>
<dbReference type="Gene3D" id="1.10.287.210">
    <property type="match status" value="1"/>
</dbReference>
<feature type="chain" id="PRO_5044661093" description="Envelope protein pan-Mars-Env2" evidence="2">
    <location>
        <begin position="29"/>
        <end position="502"/>
    </location>
</feature>
<dbReference type="RefSeq" id="XP_031798303.1">
    <property type="nucleotide sequence ID" value="XM_031942443.1"/>
</dbReference>
<dbReference type="Ensembl" id="ENSSHAT00000034348.1">
    <property type="protein sequence ID" value="ENSSHAP00000032902.1"/>
    <property type="gene ID" value="ENSSHAG00000029943.1"/>
</dbReference>
<dbReference type="OrthoDB" id="9437663at2759"/>
<sequence>MSSMPIMKQEMMTILPVVIAVLLRFGLAGHALPQHPFITSIQRAVTAANLTDCWVCYKVGNMESEVSLIPIPAPISHWINESIYGVYYSSSYSKYQYLWKYTGRPLSPEYGKGLKYKVHVSRSFYTYQVAGRPQYRIQHRGQYPLCIQNDNGTVYLGDVPEERCAQTLWFDTDDGTWEVDPGSNSGRNLKCGKTSPMTFWGKESYSNFTILPLNYTSVSWESETKNYHNDTLYVLAEGGEIVQTSFNMSSCPGEGSFVNFTLLYQIFESIFCAYNDTSWHHLTRLWKNFEKRCPWYFETGTLMIHGKEQWSPNSTWAQYSGNRLTLSLAHTPGLYFICGDYAYKALPPGWGGTCTIAYLVPDLQIHKTLTSTSISNSGSFINRFHKRTTNPLAEKPSGFHAFARALFPWLGILEIEKAIVNMSAAVEEGFSATLDAISNLRLEVDPLSQVVVQSRMALDMKRAQQGGVCAFINTMCCFYVDKKNQISQNVTKLKNLMNTDPE</sequence>
<dbReference type="RefSeq" id="XP_031798305.1">
    <property type="nucleotide sequence ID" value="XM_031942445.1"/>
</dbReference>
<evidence type="ECO:0000256" key="1">
    <source>
        <dbReference type="ARBA" id="ARBA00023157"/>
    </source>
</evidence>
<dbReference type="InterPro" id="IPR018154">
    <property type="entry name" value="TLV/ENV_coat_polyprotein"/>
</dbReference>
<gene>
    <name evidence="3" type="primary">LOC100918570</name>
</gene>
<dbReference type="RefSeq" id="XP_012407360.1">
    <property type="nucleotide sequence ID" value="XM_012551906.2"/>
</dbReference>
<evidence type="ECO:0000313" key="4">
    <source>
        <dbReference type="Proteomes" id="UP000007648"/>
    </source>
</evidence>
<accession>A0A7N4PEI0</accession>
<dbReference type="Ensembl" id="ENSSHAT00000025259.1">
    <property type="protein sequence ID" value="ENSSHAP00000036542.1"/>
    <property type="gene ID" value="ENSSHAG00000029943.1"/>
</dbReference>
<dbReference type="Pfam" id="PF00429">
    <property type="entry name" value="TLV_coat"/>
    <property type="match status" value="1"/>
</dbReference>
<dbReference type="RefSeq" id="XP_012407361.1">
    <property type="nucleotide sequence ID" value="XM_012551907.2"/>
</dbReference>
<keyword evidence="4" id="KW-1185">Reference proteome</keyword>